<proteinExistence type="predicted"/>
<protein>
    <submittedName>
        <fullName evidence="1">YheC/YheD family protein</fullName>
    </submittedName>
</protein>
<keyword evidence="2" id="KW-1185">Reference proteome</keyword>
<accession>A0ABU6MGL4</accession>
<dbReference type="Gene3D" id="3.30.470.20">
    <property type="entry name" value="ATP-grasp fold, B domain"/>
    <property type="match status" value="1"/>
</dbReference>
<reference evidence="1 2" key="1">
    <citation type="submission" date="2023-03" db="EMBL/GenBank/DDBJ databases">
        <title>Bacillus Genome Sequencing.</title>
        <authorList>
            <person name="Dunlap C."/>
        </authorList>
    </citation>
    <scope>NUCLEOTIDE SEQUENCE [LARGE SCALE GENOMIC DNA]</scope>
    <source>
        <strain evidence="1 2">B-23453</strain>
    </source>
</reference>
<dbReference type="EMBL" id="JARMAB010000006">
    <property type="protein sequence ID" value="MED1202412.1"/>
    <property type="molecule type" value="Genomic_DNA"/>
</dbReference>
<organism evidence="1 2">
    <name type="scientific">Heyndrickxia acidicola</name>
    <dbReference type="NCBI Taxonomy" id="209389"/>
    <lineage>
        <taxon>Bacteria</taxon>
        <taxon>Bacillati</taxon>
        <taxon>Bacillota</taxon>
        <taxon>Bacilli</taxon>
        <taxon>Bacillales</taxon>
        <taxon>Bacillaceae</taxon>
        <taxon>Heyndrickxia</taxon>
    </lineage>
</organism>
<dbReference type="SUPFAM" id="SSF56059">
    <property type="entry name" value="Glutathione synthetase ATP-binding domain-like"/>
    <property type="match status" value="1"/>
</dbReference>
<dbReference type="Proteomes" id="UP001341444">
    <property type="component" value="Unassembled WGS sequence"/>
</dbReference>
<evidence type="ECO:0000313" key="1">
    <source>
        <dbReference type="EMBL" id="MED1202412.1"/>
    </source>
</evidence>
<dbReference type="Pfam" id="PF14398">
    <property type="entry name" value="ATPgrasp_YheCD"/>
    <property type="match status" value="1"/>
</dbReference>
<evidence type="ECO:0000313" key="2">
    <source>
        <dbReference type="Proteomes" id="UP001341444"/>
    </source>
</evidence>
<dbReference type="InterPro" id="IPR026838">
    <property type="entry name" value="YheC/D"/>
</dbReference>
<sequence>MITVSFDPKRNTFVHARPELGHLFWGADDELVHNVKGEEIQEEWTLHFQEKRKRLGPLVGILCGKMKSGELMGNRRLFMNLQNELQESGGVSFLFTLEDCFDHYIEGTCYIPLKKKWIRSTFPLPNIIYNRLPSRLGEKEQSFIQFKEKMKQKTLSFFNPSYIDKFSLYSLFSKHKTLSSLLPPTILIDNDASILDAFLSEHTDLYIKPTSSSQGNGIKRIKKSSFDMVHVTTAKKEVSFPTFEAFWKHHQSDSRFTSFLAQKTIESRLLNGRKFDYRILSHYHKGRYLLTGIGIRVAKENGLTTHVPRGGTLYPYKELQNPDLDKQFEWIANECGKALTKEYGFFGEFTLDVGEDKDGKLWLYEVNAKPMAFDEKDIEENKIKSLSRLFHELTHTLYNR</sequence>
<gene>
    <name evidence="1" type="ORF">P4T90_04815</name>
</gene>
<comment type="caution">
    <text evidence="1">The sequence shown here is derived from an EMBL/GenBank/DDBJ whole genome shotgun (WGS) entry which is preliminary data.</text>
</comment>
<dbReference type="RefSeq" id="WP_083953121.1">
    <property type="nucleotide sequence ID" value="NZ_JARMAB010000006.1"/>
</dbReference>
<name>A0ABU6MGL4_9BACI</name>